<feature type="transmembrane region" description="Helical" evidence="6">
    <location>
        <begin position="227"/>
        <end position="245"/>
    </location>
</feature>
<dbReference type="Pfam" id="PF01578">
    <property type="entry name" value="Cytochrom_C_asm"/>
    <property type="match status" value="1"/>
</dbReference>
<dbReference type="InterPro" id="IPR002541">
    <property type="entry name" value="Cyt_c_assembly"/>
</dbReference>
<dbReference type="EMBL" id="PQSP01000009">
    <property type="protein sequence ID" value="RUS65810.1"/>
    <property type="molecule type" value="Genomic_DNA"/>
</dbReference>
<feature type="transmembrane region" description="Helical" evidence="6">
    <location>
        <begin position="33"/>
        <end position="54"/>
    </location>
</feature>
<dbReference type="RefSeq" id="WP_126980817.1">
    <property type="nucleotide sequence ID" value="NZ_PQSP01000009.1"/>
</dbReference>
<dbReference type="PANTHER" id="PTHR30071:SF1">
    <property type="entry name" value="CYTOCHROME B_B6 PROTEIN-RELATED"/>
    <property type="match status" value="1"/>
</dbReference>
<keyword evidence="3" id="KW-0201">Cytochrome c-type biogenesis</keyword>
<evidence type="ECO:0000259" key="7">
    <source>
        <dbReference type="Pfam" id="PF01578"/>
    </source>
</evidence>
<sequence>MTWSWFPPLALAAICCWLLAGVLAYLHKRRIALVLQLAGILILVVFIAGLWHTLQRPPLRTMGETRLWYAFFLSIAGLLVYWHWKYRWLLLFAGMMAAVFMVINIVRPEIHSITLVPALQSPWFIPHVTVYIFSYAMLGVATIAGVMQLVRLKKNNPDPKLDVLIDNITCIGFGFLMLGVISGALWAKMAWGHYWSWDPKETWAFITATVYLGFIHLRLHGGYTRQALWLLPVALVLLMMAWIGVNYLPSAQGSIHVYS</sequence>
<evidence type="ECO:0000256" key="4">
    <source>
        <dbReference type="ARBA" id="ARBA00022989"/>
    </source>
</evidence>
<feature type="transmembrane region" description="Helical" evidence="6">
    <location>
        <begin position="89"/>
        <end position="108"/>
    </location>
</feature>
<evidence type="ECO:0000256" key="6">
    <source>
        <dbReference type="SAM" id="Phobius"/>
    </source>
</evidence>
<dbReference type="OrthoDB" id="9814290at2"/>
<feature type="transmembrane region" description="Helical" evidence="6">
    <location>
        <begin position="128"/>
        <end position="152"/>
    </location>
</feature>
<organism evidence="8 9">
    <name type="scientific">Saezia sanguinis</name>
    <dbReference type="NCBI Taxonomy" id="1965230"/>
    <lineage>
        <taxon>Bacteria</taxon>
        <taxon>Pseudomonadati</taxon>
        <taxon>Pseudomonadota</taxon>
        <taxon>Betaproteobacteria</taxon>
        <taxon>Burkholderiales</taxon>
        <taxon>Saeziaceae</taxon>
        <taxon>Saezia</taxon>
    </lineage>
</organism>
<feature type="domain" description="Cytochrome c assembly protein" evidence="7">
    <location>
        <begin position="69"/>
        <end position="248"/>
    </location>
</feature>
<dbReference type="GO" id="GO:0017004">
    <property type="term" value="P:cytochrome complex assembly"/>
    <property type="evidence" value="ECO:0007669"/>
    <property type="project" value="UniProtKB-KW"/>
</dbReference>
<reference evidence="8 9" key="1">
    <citation type="submission" date="2018-01" db="EMBL/GenBank/DDBJ databases">
        <title>Saezia sanguinis gen. nov., sp. nov., in the order Burkholderiales isolated from human blood.</title>
        <authorList>
            <person name="Medina-Pascual M.J."/>
            <person name="Valdezate S."/>
            <person name="Monzon S."/>
            <person name="Cuesta I."/>
            <person name="Carrasco G."/>
            <person name="Villalon P."/>
            <person name="Saez-Nieto J.A."/>
        </authorList>
    </citation>
    <scope>NUCLEOTIDE SEQUENCE [LARGE SCALE GENOMIC DNA]</scope>
    <source>
        <strain evidence="8 9">CNM695-12</strain>
    </source>
</reference>
<evidence type="ECO:0000256" key="5">
    <source>
        <dbReference type="ARBA" id="ARBA00023136"/>
    </source>
</evidence>
<evidence type="ECO:0000256" key="3">
    <source>
        <dbReference type="ARBA" id="ARBA00022748"/>
    </source>
</evidence>
<feature type="transmembrane region" description="Helical" evidence="6">
    <location>
        <begin position="6"/>
        <end position="26"/>
    </location>
</feature>
<evidence type="ECO:0000313" key="9">
    <source>
        <dbReference type="Proteomes" id="UP000286947"/>
    </source>
</evidence>
<proteinExistence type="predicted"/>
<keyword evidence="4 6" id="KW-1133">Transmembrane helix</keyword>
<accession>A0A433SAQ4</accession>
<dbReference type="AlphaFoldDB" id="A0A433SAQ4"/>
<comment type="subcellular location">
    <subcellularLocation>
        <location evidence="1">Membrane</location>
        <topology evidence="1">Multi-pass membrane protein</topology>
    </subcellularLocation>
</comment>
<evidence type="ECO:0000313" key="8">
    <source>
        <dbReference type="EMBL" id="RUS65810.1"/>
    </source>
</evidence>
<feature type="transmembrane region" description="Helical" evidence="6">
    <location>
        <begin position="66"/>
        <end position="82"/>
    </location>
</feature>
<gene>
    <name evidence="8" type="primary">ccsA</name>
    <name evidence="8" type="ORF">CUZ56_02655</name>
</gene>
<dbReference type="GO" id="GO:0005886">
    <property type="term" value="C:plasma membrane"/>
    <property type="evidence" value="ECO:0007669"/>
    <property type="project" value="TreeGrafter"/>
</dbReference>
<evidence type="ECO:0000256" key="1">
    <source>
        <dbReference type="ARBA" id="ARBA00004141"/>
    </source>
</evidence>
<feature type="transmembrane region" description="Helical" evidence="6">
    <location>
        <begin position="202"/>
        <end position="220"/>
    </location>
</feature>
<dbReference type="GO" id="GO:0020037">
    <property type="term" value="F:heme binding"/>
    <property type="evidence" value="ECO:0007669"/>
    <property type="project" value="InterPro"/>
</dbReference>
<protein>
    <submittedName>
        <fullName evidence="8">Cytochrome c biogenesis protein CcsA</fullName>
    </submittedName>
</protein>
<dbReference type="InterPro" id="IPR045062">
    <property type="entry name" value="Cyt_c_biogenesis_CcsA/CcmC"/>
</dbReference>
<feature type="transmembrane region" description="Helical" evidence="6">
    <location>
        <begin position="164"/>
        <end position="187"/>
    </location>
</feature>
<dbReference type="Proteomes" id="UP000286947">
    <property type="component" value="Unassembled WGS sequence"/>
</dbReference>
<evidence type="ECO:0000256" key="2">
    <source>
        <dbReference type="ARBA" id="ARBA00022692"/>
    </source>
</evidence>
<keyword evidence="5 6" id="KW-0472">Membrane</keyword>
<keyword evidence="2 6" id="KW-0812">Transmembrane</keyword>
<comment type="caution">
    <text evidence="8">The sequence shown here is derived from an EMBL/GenBank/DDBJ whole genome shotgun (WGS) entry which is preliminary data.</text>
</comment>
<keyword evidence="9" id="KW-1185">Reference proteome</keyword>
<dbReference type="PANTHER" id="PTHR30071">
    <property type="entry name" value="HEME EXPORTER PROTEIN C"/>
    <property type="match status" value="1"/>
</dbReference>
<name>A0A433SAQ4_9BURK</name>